<evidence type="ECO:0000313" key="2">
    <source>
        <dbReference type="EMBL" id="GBM86914.1"/>
    </source>
</evidence>
<comment type="caution">
    <text evidence="3">The sequence shown here is derived from an EMBL/GenBank/DDBJ whole genome shotgun (WGS) entry which is preliminary data.</text>
</comment>
<dbReference type="AlphaFoldDB" id="A0A4Y2JBM3"/>
<organism evidence="3 4">
    <name type="scientific">Araneus ventricosus</name>
    <name type="common">Orbweaver spider</name>
    <name type="synonym">Epeira ventricosa</name>
    <dbReference type="NCBI Taxonomy" id="182803"/>
    <lineage>
        <taxon>Eukaryota</taxon>
        <taxon>Metazoa</taxon>
        <taxon>Ecdysozoa</taxon>
        <taxon>Arthropoda</taxon>
        <taxon>Chelicerata</taxon>
        <taxon>Arachnida</taxon>
        <taxon>Araneae</taxon>
        <taxon>Araneomorphae</taxon>
        <taxon>Entelegynae</taxon>
        <taxon>Araneoidea</taxon>
        <taxon>Araneidae</taxon>
        <taxon>Araneus</taxon>
    </lineage>
</organism>
<dbReference type="EMBL" id="BGPR01189407">
    <property type="protein sequence ID" value="GBM86914.1"/>
    <property type="molecule type" value="Genomic_DNA"/>
</dbReference>
<accession>A0A4Y2JBM3</accession>
<protein>
    <submittedName>
        <fullName evidence="3">Uncharacterized protein</fullName>
    </submittedName>
</protein>
<reference evidence="3 4" key="1">
    <citation type="journal article" date="2019" name="Sci. Rep.">
        <title>Orb-weaving spider Araneus ventricosus genome elucidates the spidroin gene catalogue.</title>
        <authorList>
            <person name="Kono N."/>
            <person name="Nakamura H."/>
            <person name="Ohtoshi R."/>
            <person name="Moran D.A.P."/>
            <person name="Shinohara A."/>
            <person name="Yoshida Y."/>
            <person name="Fujiwara M."/>
            <person name="Mori M."/>
            <person name="Tomita M."/>
            <person name="Arakawa K."/>
        </authorList>
    </citation>
    <scope>NUCLEOTIDE SEQUENCE [LARGE SCALE GENOMIC DNA]</scope>
</reference>
<dbReference type="EMBL" id="BGPR01189386">
    <property type="protein sequence ID" value="GBM86839.1"/>
    <property type="molecule type" value="Genomic_DNA"/>
</dbReference>
<evidence type="ECO:0000313" key="1">
    <source>
        <dbReference type="EMBL" id="GBM86839.1"/>
    </source>
</evidence>
<keyword evidence="4" id="KW-1185">Reference proteome</keyword>
<name>A0A4Y2JBM3_ARAVE</name>
<proteinExistence type="predicted"/>
<dbReference type="EMBL" id="BGPR01189416">
    <property type="protein sequence ID" value="GBM86939.1"/>
    <property type="molecule type" value="Genomic_DNA"/>
</dbReference>
<dbReference type="Proteomes" id="UP000499080">
    <property type="component" value="Unassembled WGS sequence"/>
</dbReference>
<evidence type="ECO:0000313" key="4">
    <source>
        <dbReference type="Proteomes" id="UP000499080"/>
    </source>
</evidence>
<evidence type="ECO:0000313" key="3">
    <source>
        <dbReference type="EMBL" id="GBM86939.1"/>
    </source>
</evidence>
<feature type="non-terminal residue" evidence="3">
    <location>
        <position position="37"/>
    </location>
</feature>
<gene>
    <name evidence="2" type="ORF">AVEN_139979_1</name>
    <name evidence="3" type="ORF">AVEN_213512_1</name>
    <name evidence="1" type="ORF">AVEN_259235_1</name>
</gene>
<sequence length="37" mass="4515">MFDYRWRWLIGRLAQLLASVGLLFVNECQFGWRPRES</sequence>